<name>A0A1G8HJ08_9ACTN</name>
<feature type="signal peptide" evidence="1">
    <location>
        <begin position="1"/>
        <end position="22"/>
    </location>
</feature>
<dbReference type="Proteomes" id="UP000198923">
    <property type="component" value="Unassembled WGS sequence"/>
</dbReference>
<feature type="chain" id="PRO_5039229860" description="GmrSD restriction endonucleases C-terminal domain-containing protein" evidence="1">
    <location>
        <begin position="23"/>
        <end position="209"/>
    </location>
</feature>
<reference evidence="3 4" key="1">
    <citation type="submission" date="2016-10" db="EMBL/GenBank/DDBJ databases">
        <authorList>
            <person name="de Groot N.N."/>
        </authorList>
    </citation>
    <scope>NUCLEOTIDE SEQUENCE [LARGE SCALE GENOMIC DNA]</scope>
    <source>
        <strain evidence="3 4">CPCC 201354</strain>
    </source>
</reference>
<protein>
    <recommendedName>
        <fullName evidence="2">GmrSD restriction endonucleases C-terminal domain-containing protein</fullName>
    </recommendedName>
</protein>
<dbReference type="InterPro" id="IPR011089">
    <property type="entry name" value="GmrSD_C"/>
</dbReference>
<evidence type="ECO:0000256" key="1">
    <source>
        <dbReference type="SAM" id="SignalP"/>
    </source>
</evidence>
<evidence type="ECO:0000259" key="2">
    <source>
        <dbReference type="Pfam" id="PF07510"/>
    </source>
</evidence>
<keyword evidence="1" id="KW-0732">Signal</keyword>
<dbReference type="OrthoDB" id="5196645at2"/>
<dbReference type="Pfam" id="PF07510">
    <property type="entry name" value="GmrSD_C"/>
    <property type="match status" value="1"/>
</dbReference>
<accession>A0A1G8HJ08</accession>
<dbReference type="AlphaFoldDB" id="A0A1G8HJ08"/>
<feature type="domain" description="GmrSD restriction endonucleases C-terminal" evidence="2">
    <location>
        <begin position="97"/>
        <end position="202"/>
    </location>
</feature>
<keyword evidence="4" id="KW-1185">Reference proteome</keyword>
<sequence length="209" mass="22316">MSGGMTIFAALAALPTALATFAGPSAGAPAPPPDPQTARVQLAALAVRPPSPTTGYSRDLFPHWSPAGASCDTREAVLRRDAIDIVTDASCRAINGTWYSPYDGATWTKASDIDIDHMVPLSEAWKSGADQWTTARRQQFANDLGSSQLWAVTDNVNQGKGDKDPGVWMPPLATFHCAYARSWIDVKSRWGLSVDPAEKSALEAALRSC</sequence>
<dbReference type="PANTHER" id="PTHR24094:SF15">
    <property type="entry name" value="AMP-DEPENDENT SYNTHETASE_LIGASE DOMAIN-CONTAINING PROTEIN-RELATED"/>
    <property type="match status" value="1"/>
</dbReference>
<gene>
    <name evidence="3" type="ORF">SAMN05421505_13251</name>
</gene>
<organism evidence="3 4">
    <name type="scientific">Sinosporangium album</name>
    <dbReference type="NCBI Taxonomy" id="504805"/>
    <lineage>
        <taxon>Bacteria</taxon>
        <taxon>Bacillati</taxon>
        <taxon>Actinomycetota</taxon>
        <taxon>Actinomycetes</taxon>
        <taxon>Streptosporangiales</taxon>
        <taxon>Streptosporangiaceae</taxon>
        <taxon>Sinosporangium</taxon>
    </lineage>
</organism>
<proteinExistence type="predicted"/>
<dbReference type="STRING" id="504805.SAMN05421505_13251"/>
<dbReference type="EMBL" id="FNCN01000032">
    <property type="protein sequence ID" value="SDI06575.1"/>
    <property type="molecule type" value="Genomic_DNA"/>
</dbReference>
<dbReference type="PANTHER" id="PTHR24094">
    <property type="entry name" value="SECRETED PROTEIN"/>
    <property type="match status" value="1"/>
</dbReference>
<evidence type="ECO:0000313" key="3">
    <source>
        <dbReference type="EMBL" id="SDI06575.1"/>
    </source>
</evidence>
<evidence type="ECO:0000313" key="4">
    <source>
        <dbReference type="Proteomes" id="UP000198923"/>
    </source>
</evidence>